<evidence type="ECO:0000313" key="2">
    <source>
        <dbReference type="EMBL" id="KCW85765.1"/>
    </source>
</evidence>
<organism evidence="2">
    <name type="scientific">Eucalyptus grandis</name>
    <name type="common">Flooded gum</name>
    <dbReference type="NCBI Taxonomy" id="71139"/>
    <lineage>
        <taxon>Eukaryota</taxon>
        <taxon>Viridiplantae</taxon>
        <taxon>Streptophyta</taxon>
        <taxon>Embryophyta</taxon>
        <taxon>Tracheophyta</taxon>
        <taxon>Spermatophyta</taxon>
        <taxon>Magnoliopsida</taxon>
        <taxon>eudicotyledons</taxon>
        <taxon>Gunneridae</taxon>
        <taxon>Pentapetalae</taxon>
        <taxon>rosids</taxon>
        <taxon>malvids</taxon>
        <taxon>Myrtales</taxon>
        <taxon>Myrtaceae</taxon>
        <taxon>Myrtoideae</taxon>
        <taxon>Eucalypteae</taxon>
        <taxon>Eucalyptus</taxon>
    </lineage>
</organism>
<protein>
    <submittedName>
        <fullName evidence="2">Uncharacterized protein</fullName>
    </submittedName>
</protein>
<reference evidence="2" key="1">
    <citation type="submission" date="2013-07" db="EMBL/GenBank/DDBJ databases">
        <title>The genome of Eucalyptus grandis.</title>
        <authorList>
            <person name="Schmutz J."/>
            <person name="Hayes R."/>
            <person name="Myburg A."/>
            <person name="Tuskan G."/>
            <person name="Grattapaglia D."/>
            <person name="Rokhsar D.S."/>
        </authorList>
    </citation>
    <scope>NUCLEOTIDE SEQUENCE</scope>
    <source>
        <tissue evidence="2">Leaf extractions</tissue>
    </source>
</reference>
<gene>
    <name evidence="2" type="ORF">EUGRSUZ_B02521</name>
</gene>
<dbReference type="Gramene" id="KCW85765">
    <property type="protein sequence ID" value="KCW85765"/>
    <property type="gene ID" value="EUGRSUZ_B02521"/>
</dbReference>
<sequence length="67" mass="8017">MGLHMRMMTPMLTEARLICMSVHIFHSQIRIFYFFYFTLELGIPLGQTSLLLRSNFFLRPWTFAITQ</sequence>
<keyword evidence="1" id="KW-1133">Transmembrane helix</keyword>
<dbReference type="EMBL" id="KK198754">
    <property type="protein sequence ID" value="KCW85765.1"/>
    <property type="molecule type" value="Genomic_DNA"/>
</dbReference>
<dbReference type="InParanoid" id="A0A059D6A9"/>
<evidence type="ECO:0000256" key="1">
    <source>
        <dbReference type="SAM" id="Phobius"/>
    </source>
</evidence>
<feature type="transmembrane region" description="Helical" evidence="1">
    <location>
        <begin position="31"/>
        <end position="52"/>
    </location>
</feature>
<name>A0A059D6A9_EUCGR</name>
<dbReference type="AlphaFoldDB" id="A0A059D6A9"/>
<accession>A0A059D6A9</accession>
<keyword evidence="1" id="KW-0472">Membrane</keyword>
<keyword evidence="1" id="KW-0812">Transmembrane</keyword>
<proteinExistence type="predicted"/>